<dbReference type="GO" id="GO:0000226">
    <property type="term" value="P:microtubule cytoskeleton organization"/>
    <property type="evidence" value="ECO:0007669"/>
    <property type="project" value="TreeGrafter"/>
</dbReference>
<keyword evidence="1" id="KW-0132">Cell division</keyword>
<feature type="region of interest" description="Disordered" evidence="4">
    <location>
        <begin position="674"/>
        <end position="721"/>
    </location>
</feature>
<feature type="compositionally biased region" description="Acidic residues" evidence="4">
    <location>
        <begin position="621"/>
        <end position="630"/>
    </location>
</feature>
<proteinExistence type="predicted"/>
<feature type="compositionally biased region" description="Basic and acidic residues" evidence="4">
    <location>
        <begin position="155"/>
        <end position="167"/>
    </location>
</feature>
<dbReference type="GO" id="GO:0005912">
    <property type="term" value="C:adherens junction"/>
    <property type="evidence" value="ECO:0007669"/>
    <property type="project" value="TreeGrafter"/>
</dbReference>
<dbReference type="EMBL" id="CASHTH010000915">
    <property type="protein sequence ID" value="CAI8008999.1"/>
    <property type="molecule type" value="Genomic_DNA"/>
</dbReference>
<dbReference type="Gene3D" id="3.10.20.90">
    <property type="entry name" value="Phosphatidylinositol 3-kinase Catalytic Subunit, Chain A, domain 1"/>
    <property type="match status" value="1"/>
</dbReference>
<name>A0AA35RCL5_GEOBA</name>
<dbReference type="GO" id="GO:0051660">
    <property type="term" value="P:establishment of centrosome localization"/>
    <property type="evidence" value="ECO:0007669"/>
    <property type="project" value="TreeGrafter"/>
</dbReference>
<feature type="compositionally biased region" description="Acidic residues" evidence="4">
    <location>
        <begin position="200"/>
        <end position="215"/>
    </location>
</feature>
<feature type="compositionally biased region" description="Basic and acidic residues" evidence="4">
    <location>
        <begin position="583"/>
        <end position="600"/>
    </location>
</feature>
<feature type="domain" description="Par3/HAL N-terminal" evidence="5">
    <location>
        <begin position="1"/>
        <end position="81"/>
    </location>
</feature>
<dbReference type="GO" id="GO:0016324">
    <property type="term" value="C:apical plasma membrane"/>
    <property type="evidence" value="ECO:0007669"/>
    <property type="project" value="TreeGrafter"/>
</dbReference>
<dbReference type="GO" id="GO:0051301">
    <property type="term" value="P:cell division"/>
    <property type="evidence" value="ECO:0007669"/>
    <property type="project" value="UniProtKB-KW"/>
</dbReference>
<feature type="compositionally biased region" description="Polar residues" evidence="4">
    <location>
        <begin position="284"/>
        <end position="306"/>
    </location>
</feature>
<feature type="compositionally biased region" description="Basic and acidic residues" evidence="4">
    <location>
        <begin position="216"/>
        <end position="225"/>
    </location>
</feature>
<evidence type="ECO:0000313" key="6">
    <source>
        <dbReference type="EMBL" id="CAI8008999.1"/>
    </source>
</evidence>
<feature type="compositionally biased region" description="Low complexity" evidence="4">
    <location>
        <begin position="351"/>
        <end position="360"/>
    </location>
</feature>
<evidence type="ECO:0000256" key="3">
    <source>
        <dbReference type="ARBA" id="ARBA00023306"/>
    </source>
</evidence>
<evidence type="ECO:0000256" key="2">
    <source>
        <dbReference type="ARBA" id="ARBA00022737"/>
    </source>
</evidence>
<protein>
    <submittedName>
        <fullName evidence="6">Partitioning defective 3 homolog</fullName>
    </submittedName>
</protein>
<accession>A0AA35RCL5</accession>
<dbReference type="InterPro" id="IPR052213">
    <property type="entry name" value="PAR3"/>
</dbReference>
<dbReference type="PANTHER" id="PTHR16484">
    <property type="entry name" value="PARTITIONING DEFECTIVE 3 RELATED"/>
    <property type="match status" value="1"/>
</dbReference>
<dbReference type="GO" id="GO:0030010">
    <property type="term" value="P:establishment of cell polarity"/>
    <property type="evidence" value="ECO:0007669"/>
    <property type="project" value="TreeGrafter"/>
</dbReference>
<dbReference type="GO" id="GO:0045197">
    <property type="term" value="P:establishment or maintenance of epithelial cell apical/basal polarity"/>
    <property type="evidence" value="ECO:0007669"/>
    <property type="project" value="TreeGrafter"/>
</dbReference>
<feature type="compositionally biased region" description="Basic and acidic residues" evidence="4">
    <location>
        <begin position="610"/>
        <end position="620"/>
    </location>
</feature>
<feature type="compositionally biased region" description="Gly residues" evidence="4">
    <location>
        <begin position="404"/>
        <end position="423"/>
    </location>
</feature>
<dbReference type="GO" id="GO:0043296">
    <property type="term" value="C:apical junction complex"/>
    <property type="evidence" value="ECO:0007669"/>
    <property type="project" value="TreeGrafter"/>
</dbReference>
<feature type="region of interest" description="Disordered" evidence="4">
    <location>
        <begin position="197"/>
        <end position="429"/>
    </location>
</feature>
<feature type="compositionally biased region" description="Acidic residues" evidence="4">
    <location>
        <begin position="709"/>
        <end position="721"/>
    </location>
</feature>
<evidence type="ECO:0000259" key="5">
    <source>
        <dbReference type="Pfam" id="PF12053"/>
    </source>
</evidence>
<dbReference type="Pfam" id="PF12053">
    <property type="entry name" value="Par3_HAL_N_term"/>
    <property type="match status" value="1"/>
</dbReference>
<keyword evidence="7" id="KW-1185">Reference proteome</keyword>
<dbReference type="GO" id="GO:0005938">
    <property type="term" value="C:cell cortex"/>
    <property type="evidence" value="ECO:0007669"/>
    <property type="project" value="TreeGrafter"/>
</dbReference>
<gene>
    <name evidence="6" type="ORF">GBAR_LOCUS6095</name>
</gene>
<dbReference type="GO" id="GO:0008104">
    <property type="term" value="P:intracellular protein localization"/>
    <property type="evidence" value="ECO:0007669"/>
    <property type="project" value="TreeGrafter"/>
</dbReference>
<keyword evidence="2" id="KW-0677">Repeat</keyword>
<dbReference type="AlphaFoldDB" id="A0AA35RCL5"/>
<keyword evidence="3" id="KW-0131">Cell cycle</keyword>
<dbReference type="InterPro" id="IPR021922">
    <property type="entry name" value="Par3/HAL_N"/>
</dbReference>
<feature type="compositionally biased region" description="Polar residues" evidence="4">
    <location>
        <begin position="99"/>
        <end position="112"/>
    </location>
</feature>
<dbReference type="GO" id="GO:0035091">
    <property type="term" value="F:phosphatidylinositol binding"/>
    <property type="evidence" value="ECO:0007669"/>
    <property type="project" value="TreeGrafter"/>
</dbReference>
<dbReference type="PANTHER" id="PTHR16484:SF17">
    <property type="entry name" value="BAZOOKA, ISOFORM B"/>
    <property type="match status" value="1"/>
</dbReference>
<sequence>MRIQVVFNSTPILVPCGDGHLTVGELIQKAILRFKKVVDKDPDDVIEVRSLRLADTGSFVDQDDEVAEVLEDREVVILDFEYVPRYVREPDPVGGASLSGDSALTPSSQAFSPMTLGDEASGSAHYHRQTNHAHSEGYVTSGEGGVSDLQYNSSEGERGGREERGEGGRGGNDGPELPPSIEVCVYNPTAEYRCEWRSGEEEEELGEEGEEEEEGEGGREAEELAHIPGLGASQDTELVVTGAGWEGEEEEEEREASQDPESPHLTPRRANWSSQVDSGYAPKSQESFSHSQPKSLEAYSTSQELSLQEGGALSGGGAEYPREYPNLTPSQSDTTPKRAGVPPEKKDEGASSRGSQRGGSYEFSPRGDKRSGSNSYSRIQRGTDGNFVMSPARSSTLGRPGEFSGSGGFGFERGPRGGEGSGRGGRDHYYHRDYRDGYGSYDNHEGYVRGHGFAGDFDRHPYPHPDWRRSYAGGEFDHASPYSVGGRSLYDLHHGAGGRYDRGVFRPSPPSGQVRNETRPHPDGRGAAVASEEPREDGAFGRAANYLHPGGYDPRHMMGGPSGYSLSQPVPYLGPPRSLHGPSLDHERSRLLPLLEREQRGSTQRIRGGTLDERRERAYSLDEEYDDDDDLDRKDHRASQTQLNPFKRDFRKSIFRDGAVFSNWMERVHEYGLEDEEVQNTVPMFEGGDVSQSQRTPSPQPPGEKERGEEESEEEELWECS</sequence>
<comment type="caution">
    <text evidence="6">The sequence shown here is derived from an EMBL/GenBank/DDBJ whole genome shotgun (WGS) entry which is preliminary data.</text>
</comment>
<reference evidence="6" key="1">
    <citation type="submission" date="2023-03" db="EMBL/GenBank/DDBJ databases">
        <authorList>
            <person name="Steffen K."/>
            <person name="Cardenas P."/>
        </authorList>
    </citation>
    <scope>NUCLEOTIDE SEQUENCE</scope>
</reference>
<organism evidence="6 7">
    <name type="scientific">Geodia barretti</name>
    <name type="common">Barrett's horny sponge</name>
    <dbReference type="NCBI Taxonomy" id="519541"/>
    <lineage>
        <taxon>Eukaryota</taxon>
        <taxon>Metazoa</taxon>
        <taxon>Porifera</taxon>
        <taxon>Demospongiae</taxon>
        <taxon>Heteroscleromorpha</taxon>
        <taxon>Tetractinellida</taxon>
        <taxon>Astrophorina</taxon>
        <taxon>Geodiidae</taxon>
        <taxon>Geodia</taxon>
    </lineage>
</organism>
<dbReference type="Proteomes" id="UP001174909">
    <property type="component" value="Unassembled WGS sequence"/>
</dbReference>
<feature type="region of interest" description="Disordered" evidence="4">
    <location>
        <begin position="97"/>
        <end position="181"/>
    </location>
</feature>
<evidence type="ECO:0000256" key="4">
    <source>
        <dbReference type="SAM" id="MobiDB-lite"/>
    </source>
</evidence>
<evidence type="ECO:0000256" key="1">
    <source>
        <dbReference type="ARBA" id="ARBA00022618"/>
    </source>
</evidence>
<feature type="region of interest" description="Disordered" evidence="4">
    <location>
        <begin position="503"/>
        <end position="640"/>
    </location>
</feature>
<evidence type="ECO:0000313" key="7">
    <source>
        <dbReference type="Proteomes" id="UP001174909"/>
    </source>
</evidence>
<dbReference type="GO" id="GO:0007155">
    <property type="term" value="P:cell adhesion"/>
    <property type="evidence" value="ECO:0007669"/>
    <property type="project" value="TreeGrafter"/>
</dbReference>